<keyword evidence="2" id="KW-1185">Reference proteome</keyword>
<dbReference type="RefSeq" id="WP_091668777.1">
    <property type="nucleotide sequence ID" value="NZ_FOKG01000001.1"/>
</dbReference>
<reference evidence="2" key="1">
    <citation type="submission" date="2016-10" db="EMBL/GenBank/DDBJ databases">
        <authorList>
            <person name="Varghese N."/>
            <person name="Submissions S."/>
        </authorList>
    </citation>
    <scope>NUCLEOTIDE SEQUENCE [LARGE SCALE GENOMIC DNA]</scope>
    <source>
        <strain evidence="2">CGMCC 4.3568</strain>
    </source>
</reference>
<protein>
    <submittedName>
        <fullName evidence="1">Uncharacterized protein</fullName>
    </submittedName>
</protein>
<dbReference type="STRING" id="490629.SAMN05216266_101522"/>
<dbReference type="Proteomes" id="UP000243799">
    <property type="component" value="Unassembled WGS sequence"/>
</dbReference>
<gene>
    <name evidence="1" type="ORF">SAMN05216266_101522</name>
</gene>
<accession>A0A1I0VX53</accession>
<organism evidence="1 2">
    <name type="scientific">Amycolatopsis marina</name>
    <dbReference type="NCBI Taxonomy" id="490629"/>
    <lineage>
        <taxon>Bacteria</taxon>
        <taxon>Bacillati</taxon>
        <taxon>Actinomycetota</taxon>
        <taxon>Actinomycetes</taxon>
        <taxon>Pseudonocardiales</taxon>
        <taxon>Pseudonocardiaceae</taxon>
        <taxon>Amycolatopsis</taxon>
    </lineage>
</organism>
<dbReference type="AlphaFoldDB" id="A0A1I0VX53"/>
<evidence type="ECO:0000313" key="2">
    <source>
        <dbReference type="Proteomes" id="UP000243799"/>
    </source>
</evidence>
<proteinExistence type="predicted"/>
<evidence type="ECO:0000313" key="1">
    <source>
        <dbReference type="EMBL" id="SFA80246.1"/>
    </source>
</evidence>
<dbReference type="EMBL" id="FOKG01000001">
    <property type="protein sequence ID" value="SFA80246.1"/>
    <property type="molecule type" value="Genomic_DNA"/>
</dbReference>
<sequence length="114" mass="12644">MIEGARSVYRDEDGELLGYLRPAGEGWQPLTVFGYPLADPADEADSRAELEARGLACLADRWSVYLPEDEDWFACQIRETGPDWVRVSIADFGSPDFGAMLTLHSPGPDRLRLG</sequence>
<dbReference type="OrthoDB" id="68692at2"/>
<name>A0A1I0VX53_9PSEU</name>